<organism evidence="1 2">
    <name type="scientific">Pisolithus microcarpus 441</name>
    <dbReference type="NCBI Taxonomy" id="765257"/>
    <lineage>
        <taxon>Eukaryota</taxon>
        <taxon>Fungi</taxon>
        <taxon>Dikarya</taxon>
        <taxon>Basidiomycota</taxon>
        <taxon>Agaricomycotina</taxon>
        <taxon>Agaricomycetes</taxon>
        <taxon>Agaricomycetidae</taxon>
        <taxon>Boletales</taxon>
        <taxon>Sclerodermatineae</taxon>
        <taxon>Pisolithaceae</taxon>
        <taxon>Pisolithus</taxon>
    </lineage>
</organism>
<dbReference type="HOGENOM" id="CLU_175750_0_0_1"/>
<dbReference type="OrthoDB" id="2691487at2759"/>
<name>A0A0C9YZ45_9AGAM</name>
<dbReference type="AlphaFoldDB" id="A0A0C9YZ45"/>
<reference evidence="1 2" key="1">
    <citation type="submission" date="2014-04" db="EMBL/GenBank/DDBJ databases">
        <authorList>
            <consortium name="DOE Joint Genome Institute"/>
            <person name="Kuo A."/>
            <person name="Kohler A."/>
            <person name="Costa M.D."/>
            <person name="Nagy L.G."/>
            <person name="Floudas D."/>
            <person name="Copeland A."/>
            <person name="Barry K.W."/>
            <person name="Cichocki N."/>
            <person name="Veneault-Fourrey C."/>
            <person name="LaButti K."/>
            <person name="Lindquist E.A."/>
            <person name="Lipzen A."/>
            <person name="Lundell T."/>
            <person name="Morin E."/>
            <person name="Murat C."/>
            <person name="Sun H."/>
            <person name="Tunlid A."/>
            <person name="Henrissat B."/>
            <person name="Grigoriev I.V."/>
            <person name="Hibbett D.S."/>
            <person name="Martin F."/>
            <person name="Nordberg H.P."/>
            <person name="Cantor M.N."/>
            <person name="Hua S.X."/>
        </authorList>
    </citation>
    <scope>NUCLEOTIDE SEQUENCE [LARGE SCALE GENOMIC DNA]</scope>
    <source>
        <strain evidence="1 2">441</strain>
    </source>
</reference>
<protein>
    <submittedName>
        <fullName evidence="1">Uncharacterized protein</fullName>
    </submittedName>
</protein>
<evidence type="ECO:0000313" key="2">
    <source>
        <dbReference type="Proteomes" id="UP000054018"/>
    </source>
</evidence>
<gene>
    <name evidence="1" type="ORF">PISMIDRAFT_119480</name>
</gene>
<accession>A0A0C9YZ45</accession>
<dbReference type="Proteomes" id="UP000054018">
    <property type="component" value="Unassembled WGS sequence"/>
</dbReference>
<reference evidence="2" key="2">
    <citation type="submission" date="2015-01" db="EMBL/GenBank/DDBJ databases">
        <title>Evolutionary Origins and Diversification of the Mycorrhizal Mutualists.</title>
        <authorList>
            <consortium name="DOE Joint Genome Institute"/>
            <consortium name="Mycorrhizal Genomics Consortium"/>
            <person name="Kohler A."/>
            <person name="Kuo A."/>
            <person name="Nagy L.G."/>
            <person name="Floudas D."/>
            <person name="Copeland A."/>
            <person name="Barry K.W."/>
            <person name="Cichocki N."/>
            <person name="Veneault-Fourrey C."/>
            <person name="LaButti K."/>
            <person name="Lindquist E.A."/>
            <person name="Lipzen A."/>
            <person name="Lundell T."/>
            <person name="Morin E."/>
            <person name="Murat C."/>
            <person name="Riley R."/>
            <person name="Ohm R."/>
            <person name="Sun H."/>
            <person name="Tunlid A."/>
            <person name="Henrissat B."/>
            <person name="Grigoriev I.V."/>
            <person name="Hibbett D.S."/>
            <person name="Martin F."/>
        </authorList>
    </citation>
    <scope>NUCLEOTIDE SEQUENCE [LARGE SCALE GENOMIC DNA]</scope>
    <source>
        <strain evidence="2">441</strain>
    </source>
</reference>
<evidence type="ECO:0000313" key="1">
    <source>
        <dbReference type="EMBL" id="KIK13128.1"/>
    </source>
</evidence>
<feature type="non-terminal residue" evidence="1">
    <location>
        <position position="1"/>
    </location>
</feature>
<keyword evidence="2" id="KW-1185">Reference proteome</keyword>
<proteinExistence type="predicted"/>
<sequence length="86" mass="9960">LDKELDGMKVEFISSGNRVYRNYHPGLTAQRCDSQGCFLPKGALPLPHGQKLPNDWTPYCSQSEFKVTEFLFTHTQKCWPKKLTHY</sequence>
<dbReference type="EMBL" id="KN834018">
    <property type="protein sequence ID" value="KIK13128.1"/>
    <property type="molecule type" value="Genomic_DNA"/>
</dbReference>